<evidence type="ECO:0000256" key="10">
    <source>
        <dbReference type="ARBA" id="ARBA00058201"/>
    </source>
</evidence>
<evidence type="ECO:0000256" key="9">
    <source>
        <dbReference type="ARBA" id="ARBA00023180"/>
    </source>
</evidence>
<evidence type="ECO:0000256" key="11">
    <source>
        <dbReference type="ARBA" id="ARBA00068087"/>
    </source>
</evidence>
<dbReference type="Proteomes" id="UP000694414">
    <property type="component" value="Unplaced"/>
</dbReference>
<evidence type="ECO:0000313" key="18">
    <source>
        <dbReference type="Proteomes" id="UP000694414"/>
    </source>
</evidence>
<keyword evidence="5 14" id="KW-1133">Transmembrane helix</keyword>
<dbReference type="Gene3D" id="2.60.40.10">
    <property type="entry name" value="Immunoglobulins"/>
    <property type="match status" value="2"/>
</dbReference>
<dbReference type="GO" id="GO:0008284">
    <property type="term" value="P:positive regulation of cell population proliferation"/>
    <property type="evidence" value="ECO:0007669"/>
    <property type="project" value="Ensembl"/>
</dbReference>
<proteinExistence type="inferred from homology"/>
<evidence type="ECO:0000259" key="16">
    <source>
        <dbReference type="Pfam" id="PF22012"/>
    </source>
</evidence>
<evidence type="ECO:0000256" key="5">
    <source>
        <dbReference type="ARBA" id="ARBA00022989"/>
    </source>
</evidence>
<comment type="function">
    <text evidence="10">Receptor for thymic stromal lymphopoietin (TSLP). Forms a functional complex with TSLP and IL7R which is capable of stimulating cell proliferation through activation of STAT3 and STAT5. Also activates JAK2. Implicated in the development of the hematopoietic system.</text>
</comment>
<dbReference type="GO" id="GO:0015026">
    <property type="term" value="F:coreceptor activity"/>
    <property type="evidence" value="ECO:0007669"/>
    <property type="project" value="Ensembl"/>
</dbReference>
<dbReference type="GO" id="GO:0033005">
    <property type="term" value="P:positive regulation of mast cell activation"/>
    <property type="evidence" value="ECO:0007669"/>
    <property type="project" value="Ensembl"/>
</dbReference>
<keyword evidence="3 14" id="KW-0812">Transmembrane</keyword>
<evidence type="ECO:0000259" key="15">
    <source>
        <dbReference type="Pfam" id="PF21605"/>
    </source>
</evidence>
<keyword evidence="8" id="KW-0675">Receptor</keyword>
<dbReference type="AlphaFoldDB" id="A0A8C9AU11"/>
<dbReference type="InterPro" id="IPR036116">
    <property type="entry name" value="FN3_sf"/>
</dbReference>
<reference evidence="17" key="1">
    <citation type="submission" date="2025-08" db="UniProtKB">
        <authorList>
            <consortium name="Ensembl"/>
        </authorList>
    </citation>
    <scope>IDENTIFICATION</scope>
</reference>
<dbReference type="GO" id="GO:0004896">
    <property type="term" value="F:cytokine receptor activity"/>
    <property type="evidence" value="ECO:0007669"/>
    <property type="project" value="Ensembl"/>
</dbReference>
<organism evidence="17 18">
    <name type="scientific">Prolemur simus</name>
    <name type="common">Greater bamboo lemur</name>
    <name type="synonym">Hapalemur simus</name>
    <dbReference type="NCBI Taxonomy" id="1328070"/>
    <lineage>
        <taxon>Eukaryota</taxon>
        <taxon>Metazoa</taxon>
        <taxon>Chordata</taxon>
        <taxon>Craniata</taxon>
        <taxon>Vertebrata</taxon>
        <taxon>Euteleostomi</taxon>
        <taxon>Mammalia</taxon>
        <taxon>Eutheria</taxon>
        <taxon>Euarchontoglires</taxon>
        <taxon>Primates</taxon>
        <taxon>Strepsirrhini</taxon>
        <taxon>Lemuriformes</taxon>
        <taxon>Lemuridae</taxon>
        <taxon>Prolemur</taxon>
    </lineage>
</organism>
<evidence type="ECO:0000256" key="2">
    <source>
        <dbReference type="ARBA" id="ARBA00008159"/>
    </source>
</evidence>
<dbReference type="Pfam" id="PF22012">
    <property type="entry name" value="TSLPR_D1"/>
    <property type="match status" value="1"/>
</dbReference>
<keyword evidence="9" id="KW-0325">Glycoprotein</keyword>
<accession>A0A8C9AU11</accession>
<evidence type="ECO:0000256" key="6">
    <source>
        <dbReference type="ARBA" id="ARBA00023136"/>
    </source>
</evidence>
<dbReference type="InterPro" id="IPR048648">
    <property type="entry name" value="CRLF2-like_D2"/>
</dbReference>
<feature type="domain" description="Cytokine receptor-like factor 2-like" evidence="16">
    <location>
        <begin position="33"/>
        <end position="110"/>
    </location>
</feature>
<evidence type="ECO:0000256" key="7">
    <source>
        <dbReference type="ARBA" id="ARBA00023157"/>
    </source>
</evidence>
<keyword evidence="4" id="KW-0732">Signal</keyword>
<gene>
    <name evidence="17" type="primary">CRLF2</name>
</gene>
<dbReference type="PANTHER" id="PTHR23037">
    <property type="entry name" value="CYTOKINE RECEPTOR"/>
    <property type="match status" value="1"/>
</dbReference>
<evidence type="ECO:0000256" key="13">
    <source>
        <dbReference type="SAM" id="MobiDB-lite"/>
    </source>
</evidence>
<sequence length="369" mass="41644">ISQNKLLRIRRKGLFWGWLGLSSGGRIWGVLQVQIIWFNFETVQVTWNASEYPGTNLTFLYRFDSGDTYDQCTNYILQHDLTAGCTLDAEQDEILYFSIENGTHPLLTQSHWISYYLKPGSPRDLSFLWQQEAVTVTCPDLLYDGFLYEVQHRSTFDTSWQSQEEETCNVTIEGLDTEKCYCFRARVKTTESSYGPDAYPSDWSEVTCWHGGQPTDLCPDKLLHPKFTRFILICSLVTLLTVCLLLVSLWKLGRVRELLIPSVPDPKSSFSGLFEQHHGNFQEWIKDTQNVALLQKMRSPGEQDCGPEDALIVQVAKTPGTVDALCPKTQHGESSGGSSRLPHLPPQGGDVVSLGGFTFVMSDSSYVTL</sequence>
<dbReference type="GeneTree" id="ENSGT00510000049974"/>
<keyword evidence="18" id="KW-1185">Reference proteome</keyword>
<keyword evidence="6 14" id="KW-0472">Membrane</keyword>
<evidence type="ECO:0000256" key="3">
    <source>
        <dbReference type="ARBA" id="ARBA00022692"/>
    </source>
</evidence>
<dbReference type="GO" id="GO:1904894">
    <property type="term" value="P:positive regulation of receptor signaling pathway via STAT"/>
    <property type="evidence" value="ECO:0007669"/>
    <property type="project" value="Ensembl"/>
</dbReference>
<feature type="domain" description="Cytokine receptor-like factor 2-like D2" evidence="15">
    <location>
        <begin position="119"/>
        <end position="212"/>
    </location>
</feature>
<dbReference type="Pfam" id="PF21605">
    <property type="entry name" value="CRLF2-like_D2"/>
    <property type="match status" value="1"/>
</dbReference>
<feature type="region of interest" description="Disordered" evidence="13">
    <location>
        <begin position="327"/>
        <end position="347"/>
    </location>
</feature>
<dbReference type="GO" id="GO:0032754">
    <property type="term" value="P:positive regulation of interleukin-5 production"/>
    <property type="evidence" value="ECO:0007669"/>
    <property type="project" value="Ensembl"/>
</dbReference>
<keyword evidence="7" id="KW-1015">Disulfide bond</keyword>
<evidence type="ECO:0000256" key="1">
    <source>
        <dbReference type="ARBA" id="ARBA00004479"/>
    </source>
</evidence>
<protein>
    <recommendedName>
        <fullName evidence="11">Cytokine receptor-like factor 2</fullName>
    </recommendedName>
    <alternativeName>
        <fullName evidence="12">Thymic stromal lymphopoietin protein receptor</fullName>
    </alternativeName>
</protein>
<evidence type="ECO:0000256" key="8">
    <source>
        <dbReference type="ARBA" id="ARBA00023170"/>
    </source>
</evidence>
<feature type="transmembrane region" description="Helical" evidence="14">
    <location>
        <begin position="230"/>
        <end position="250"/>
    </location>
</feature>
<dbReference type="Ensembl" id="ENSPSMT00000043284.1">
    <property type="protein sequence ID" value="ENSPSMP00000037583.1"/>
    <property type="gene ID" value="ENSPSMG00000025812.1"/>
</dbReference>
<comment type="subcellular location">
    <subcellularLocation>
        <location evidence="1">Membrane</location>
        <topology evidence="1">Single-pass type I membrane protein</topology>
    </subcellularLocation>
</comment>
<dbReference type="SUPFAM" id="SSF49265">
    <property type="entry name" value="Fibronectin type III"/>
    <property type="match status" value="2"/>
</dbReference>
<comment type="similarity">
    <text evidence="2">Belongs to the type I cytokine receptor family. Type 5 subfamily.</text>
</comment>
<dbReference type="FunFam" id="2.60.40.10:FF:001547">
    <property type="entry name" value="Cytokine receptor-like factor 2"/>
    <property type="match status" value="1"/>
</dbReference>
<dbReference type="InterPro" id="IPR013783">
    <property type="entry name" value="Ig-like_fold"/>
</dbReference>
<evidence type="ECO:0000256" key="12">
    <source>
        <dbReference type="ARBA" id="ARBA00077227"/>
    </source>
</evidence>
<dbReference type="FunFam" id="2.60.40.10:FF:002401">
    <property type="entry name" value="Cytokine receptor like factor 2"/>
    <property type="match status" value="1"/>
</dbReference>
<evidence type="ECO:0000256" key="14">
    <source>
        <dbReference type="SAM" id="Phobius"/>
    </source>
</evidence>
<dbReference type="PANTHER" id="PTHR23037:SF45">
    <property type="entry name" value="INTERLEUKIN 13 RECEPTOR SUBUNIT ALPHA 2"/>
    <property type="match status" value="1"/>
</dbReference>
<evidence type="ECO:0000256" key="4">
    <source>
        <dbReference type="ARBA" id="ARBA00022729"/>
    </source>
</evidence>
<dbReference type="InterPro" id="IPR053856">
    <property type="entry name" value="TSLPR_D1"/>
</dbReference>
<evidence type="ECO:0000313" key="17">
    <source>
        <dbReference type="Ensembl" id="ENSPSMP00000037583.1"/>
    </source>
</evidence>
<name>A0A8C9AU11_PROSS</name>
<dbReference type="GO" id="GO:0009897">
    <property type="term" value="C:external side of plasma membrane"/>
    <property type="evidence" value="ECO:0007669"/>
    <property type="project" value="TreeGrafter"/>
</dbReference>
<reference evidence="17" key="2">
    <citation type="submission" date="2025-09" db="UniProtKB">
        <authorList>
            <consortium name="Ensembl"/>
        </authorList>
    </citation>
    <scope>IDENTIFICATION</scope>
</reference>